<dbReference type="GO" id="GO:0005886">
    <property type="term" value="C:plasma membrane"/>
    <property type="evidence" value="ECO:0007669"/>
    <property type="project" value="UniProtKB-SubCell"/>
</dbReference>
<reference evidence="13" key="2">
    <citation type="submission" date="2020-12" db="EMBL/GenBank/DDBJ databases">
        <authorList>
            <person name="Kanost M."/>
        </authorList>
    </citation>
    <scope>NUCLEOTIDE SEQUENCE</scope>
</reference>
<feature type="domain" description="Cadherin" evidence="12">
    <location>
        <begin position="105"/>
        <end position="212"/>
    </location>
</feature>
<dbReference type="SMART" id="SM00112">
    <property type="entry name" value="CA"/>
    <property type="match status" value="2"/>
</dbReference>
<evidence type="ECO:0000256" key="8">
    <source>
        <dbReference type="ARBA" id="ARBA00023136"/>
    </source>
</evidence>
<dbReference type="GO" id="GO:0007163">
    <property type="term" value="P:establishment or maintenance of cell polarity"/>
    <property type="evidence" value="ECO:0007669"/>
    <property type="project" value="UniProtKB-ARBA"/>
</dbReference>
<dbReference type="InterPro" id="IPR002126">
    <property type="entry name" value="Cadherin-like_dom"/>
</dbReference>
<dbReference type="GO" id="GO:0007156">
    <property type="term" value="P:homophilic cell adhesion via plasma membrane adhesion molecules"/>
    <property type="evidence" value="ECO:0007669"/>
    <property type="project" value="InterPro"/>
</dbReference>
<dbReference type="PROSITE" id="PS50268">
    <property type="entry name" value="CADHERIN_2"/>
    <property type="match status" value="2"/>
</dbReference>
<dbReference type="FunFam" id="2.60.40.60:FF:000039">
    <property type="entry name" value="FAT atypical cadherin 3"/>
    <property type="match status" value="1"/>
</dbReference>
<dbReference type="AlphaFoldDB" id="A0A921ZWM6"/>
<dbReference type="GO" id="GO:0001736">
    <property type="term" value="P:establishment of planar polarity"/>
    <property type="evidence" value="ECO:0007669"/>
    <property type="project" value="UniProtKB-ARBA"/>
</dbReference>
<evidence type="ECO:0000256" key="10">
    <source>
        <dbReference type="ARBA" id="ARBA00023180"/>
    </source>
</evidence>
<dbReference type="CDD" id="cd11304">
    <property type="entry name" value="Cadherin_repeat"/>
    <property type="match status" value="3"/>
</dbReference>
<dbReference type="PANTHER" id="PTHR24026">
    <property type="entry name" value="FAT ATYPICAL CADHERIN-RELATED"/>
    <property type="match status" value="1"/>
</dbReference>
<keyword evidence="4" id="KW-0677">Repeat</keyword>
<dbReference type="GO" id="GO:0030154">
    <property type="term" value="P:cell differentiation"/>
    <property type="evidence" value="ECO:0007669"/>
    <property type="project" value="UniProtKB-ARBA"/>
</dbReference>
<evidence type="ECO:0000256" key="7">
    <source>
        <dbReference type="ARBA" id="ARBA00022989"/>
    </source>
</evidence>
<evidence type="ECO:0000256" key="4">
    <source>
        <dbReference type="ARBA" id="ARBA00022737"/>
    </source>
</evidence>
<proteinExistence type="predicted"/>
<evidence type="ECO:0000256" key="3">
    <source>
        <dbReference type="ARBA" id="ARBA00022692"/>
    </source>
</evidence>
<feature type="non-terminal residue" evidence="13">
    <location>
        <position position="1"/>
    </location>
</feature>
<keyword evidence="9" id="KW-1015">Disulfide bond</keyword>
<keyword evidence="6" id="KW-0130">Cell adhesion</keyword>
<name>A0A921ZWM6_MANSE</name>
<organism evidence="13 14">
    <name type="scientific">Manduca sexta</name>
    <name type="common">Tobacco hawkmoth</name>
    <name type="synonym">Tobacco hornworm</name>
    <dbReference type="NCBI Taxonomy" id="7130"/>
    <lineage>
        <taxon>Eukaryota</taxon>
        <taxon>Metazoa</taxon>
        <taxon>Ecdysozoa</taxon>
        <taxon>Arthropoda</taxon>
        <taxon>Hexapoda</taxon>
        <taxon>Insecta</taxon>
        <taxon>Pterygota</taxon>
        <taxon>Neoptera</taxon>
        <taxon>Endopterygota</taxon>
        <taxon>Lepidoptera</taxon>
        <taxon>Glossata</taxon>
        <taxon>Ditrysia</taxon>
        <taxon>Bombycoidea</taxon>
        <taxon>Sphingidae</taxon>
        <taxon>Sphinginae</taxon>
        <taxon>Sphingini</taxon>
        <taxon>Manduca</taxon>
    </lineage>
</organism>
<evidence type="ECO:0000256" key="5">
    <source>
        <dbReference type="ARBA" id="ARBA00022837"/>
    </source>
</evidence>
<comment type="caution">
    <text evidence="13">The sequence shown here is derived from an EMBL/GenBank/DDBJ whole genome shotgun (WGS) entry which is preliminary data.</text>
</comment>
<evidence type="ECO:0000256" key="9">
    <source>
        <dbReference type="ARBA" id="ARBA00023157"/>
    </source>
</evidence>
<dbReference type="EMBL" id="JH669602">
    <property type="protein sequence ID" value="KAG6465597.1"/>
    <property type="molecule type" value="Genomic_DNA"/>
</dbReference>
<evidence type="ECO:0000313" key="13">
    <source>
        <dbReference type="EMBL" id="KAG6465597.1"/>
    </source>
</evidence>
<keyword evidence="2" id="KW-0245">EGF-like domain</keyword>
<dbReference type="PANTHER" id="PTHR24026:SF133">
    <property type="entry name" value="CADHERIN-RELATED FAMILY MEMBER 2"/>
    <property type="match status" value="1"/>
</dbReference>
<reference evidence="13" key="1">
    <citation type="journal article" date="2016" name="Insect Biochem. Mol. Biol.">
        <title>Multifaceted biological insights from a draft genome sequence of the tobacco hornworm moth, Manduca sexta.</title>
        <authorList>
            <person name="Kanost M.R."/>
            <person name="Arrese E.L."/>
            <person name="Cao X."/>
            <person name="Chen Y.R."/>
            <person name="Chellapilla S."/>
            <person name="Goldsmith M.R."/>
            <person name="Grosse-Wilde E."/>
            <person name="Heckel D.G."/>
            <person name="Herndon N."/>
            <person name="Jiang H."/>
            <person name="Papanicolaou A."/>
            <person name="Qu J."/>
            <person name="Soulages J.L."/>
            <person name="Vogel H."/>
            <person name="Walters J."/>
            <person name="Waterhouse R.M."/>
            <person name="Ahn S.J."/>
            <person name="Almeida F.C."/>
            <person name="An C."/>
            <person name="Aqrawi P."/>
            <person name="Bretschneider A."/>
            <person name="Bryant W.B."/>
            <person name="Bucks S."/>
            <person name="Chao H."/>
            <person name="Chevignon G."/>
            <person name="Christen J.M."/>
            <person name="Clarke D.F."/>
            <person name="Dittmer N.T."/>
            <person name="Ferguson L.C.F."/>
            <person name="Garavelou S."/>
            <person name="Gordon K.H.J."/>
            <person name="Gunaratna R.T."/>
            <person name="Han Y."/>
            <person name="Hauser F."/>
            <person name="He Y."/>
            <person name="Heidel-Fischer H."/>
            <person name="Hirsh A."/>
            <person name="Hu Y."/>
            <person name="Jiang H."/>
            <person name="Kalra D."/>
            <person name="Klinner C."/>
            <person name="Konig C."/>
            <person name="Kovar C."/>
            <person name="Kroll A.R."/>
            <person name="Kuwar S.S."/>
            <person name="Lee S.L."/>
            <person name="Lehman R."/>
            <person name="Li K."/>
            <person name="Li Z."/>
            <person name="Liang H."/>
            <person name="Lovelace S."/>
            <person name="Lu Z."/>
            <person name="Mansfield J.H."/>
            <person name="McCulloch K.J."/>
            <person name="Mathew T."/>
            <person name="Morton B."/>
            <person name="Muzny D.M."/>
            <person name="Neunemann D."/>
            <person name="Ongeri F."/>
            <person name="Pauchet Y."/>
            <person name="Pu L.L."/>
            <person name="Pyrousis I."/>
            <person name="Rao X.J."/>
            <person name="Redding A."/>
            <person name="Roesel C."/>
            <person name="Sanchez-Gracia A."/>
            <person name="Schaack S."/>
            <person name="Shukla A."/>
            <person name="Tetreau G."/>
            <person name="Wang Y."/>
            <person name="Xiong G.H."/>
            <person name="Traut W."/>
            <person name="Walsh T.K."/>
            <person name="Worley K.C."/>
            <person name="Wu D."/>
            <person name="Wu W."/>
            <person name="Wu Y.Q."/>
            <person name="Zhang X."/>
            <person name="Zou Z."/>
            <person name="Zucker H."/>
            <person name="Briscoe A.D."/>
            <person name="Burmester T."/>
            <person name="Clem R.J."/>
            <person name="Feyereisen R."/>
            <person name="Grimmelikhuijzen C.J.P."/>
            <person name="Hamodrakas S.J."/>
            <person name="Hansson B.S."/>
            <person name="Huguet E."/>
            <person name="Jermiin L.S."/>
            <person name="Lan Q."/>
            <person name="Lehman H.K."/>
            <person name="Lorenzen M."/>
            <person name="Merzendorfer H."/>
            <person name="Michalopoulos I."/>
            <person name="Morton D.B."/>
            <person name="Muthukrishnan S."/>
            <person name="Oakeshott J.G."/>
            <person name="Palmer W."/>
            <person name="Park Y."/>
            <person name="Passarelli A.L."/>
            <person name="Rozas J."/>
            <person name="Schwartz L.M."/>
            <person name="Smith W."/>
            <person name="Southgate A."/>
            <person name="Vilcinskas A."/>
            <person name="Vogt R."/>
            <person name="Wang P."/>
            <person name="Werren J."/>
            <person name="Yu X.Q."/>
            <person name="Zhou J.J."/>
            <person name="Brown S.J."/>
            <person name="Scherer S.E."/>
            <person name="Richards S."/>
            <person name="Blissard G.W."/>
        </authorList>
    </citation>
    <scope>NUCLEOTIDE SEQUENCE</scope>
</reference>
<keyword evidence="8" id="KW-0472">Membrane</keyword>
<dbReference type="GO" id="GO:0048731">
    <property type="term" value="P:system development"/>
    <property type="evidence" value="ECO:0007669"/>
    <property type="project" value="UniProtKB-ARBA"/>
</dbReference>
<feature type="domain" description="Cadherin" evidence="12">
    <location>
        <begin position="4"/>
        <end position="102"/>
    </location>
</feature>
<evidence type="ECO:0000256" key="11">
    <source>
        <dbReference type="PROSITE-ProRule" id="PRU00043"/>
    </source>
</evidence>
<comment type="subcellular location">
    <subcellularLocation>
        <location evidence="1">Cell membrane</location>
        <topology evidence="1">Single-pass type I membrane protein</topology>
    </subcellularLocation>
</comment>
<evidence type="ECO:0000313" key="14">
    <source>
        <dbReference type="Proteomes" id="UP000791440"/>
    </source>
</evidence>
<keyword evidence="7" id="KW-1133">Transmembrane helix</keyword>
<dbReference type="Pfam" id="PF00028">
    <property type="entry name" value="Cadherin"/>
    <property type="match status" value="2"/>
</dbReference>
<evidence type="ECO:0000256" key="2">
    <source>
        <dbReference type="ARBA" id="ARBA00022536"/>
    </source>
</evidence>
<dbReference type="GO" id="GO:0048513">
    <property type="term" value="P:animal organ development"/>
    <property type="evidence" value="ECO:0007669"/>
    <property type="project" value="UniProtKB-ARBA"/>
</dbReference>
<evidence type="ECO:0000256" key="1">
    <source>
        <dbReference type="ARBA" id="ARBA00004251"/>
    </source>
</evidence>
<sequence>TAVVPENVPIGISVINITATDPDEGLGGEIKYEFLDEGEANGLFAIDPVSGEIKTRKDLTGRGRTDPYRLLLGATDGGGHSGDASLSIYIGDVSANDGVPRFIRPAAGEELSVSENATIGSPVFQVVASDPDDPTQPSGQLFYSIQQSNADAKSFAIDPHSGLITTRQTLDRERKDSYTLVLLVTDRGQPPQQSTKIVTVMITDVDDHKPHFGRNLDDAPLLMTVNEEVPIGTVIGSFEAIDEDVGDNAAIDYAVTG</sequence>
<keyword evidence="10" id="KW-0325">Glycoprotein</keyword>
<dbReference type="Proteomes" id="UP000791440">
    <property type="component" value="Unassembled WGS sequence"/>
</dbReference>
<dbReference type="GO" id="GO:0048589">
    <property type="term" value="P:developmental growth"/>
    <property type="evidence" value="ECO:0007669"/>
    <property type="project" value="UniProtKB-ARBA"/>
</dbReference>
<keyword evidence="5 11" id="KW-0106">Calcium</keyword>
<keyword evidence="14" id="KW-1185">Reference proteome</keyword>
<protein>
    <recommendedName>
        <fullName evidence="12">Cadherin domain-containing protein</fullName>
    </recommendedName>
</protein>
<gene>
    <name evidence="13" type="ORF">O3G_MSEX015260</name>
</gene>
<keyword evidence="3" id="KW-0812">Transmembrane</keyword>
<accession>A0A921ZWM6</accession>
<dbReference type="GO" id="GO:0005509">
    <property type="term" value="F:calcium ion binding"/>
    <property type="evidence" value="ECO:0007669"/>
    <property type="project" value="UniProtKB-UniRule"/>
</dbReference>
<evidence type="ECO:0000256" key="6">
    <source>
        <dbReference type="ARBA" id="ARBA00022889"/>
    </source>
</evidence>
<evidence type="ECO:0000259" key="12">
    <source>
        <dbReference type="PROSITE" id="PS50268"/>
    </source>
</evidence>